<dbReference type="GO" id="GO:0000155">
    <property type="term" value="F:phosphorelay sensor kinase activity"/>
    <property type="evidence" value="ECO:0007669"/>
    <property type="project" value="InterPro"/>
</dbReference>
<dbReference type="CDD" id="cd00075">
    <property type="entry name" value="HATPase"/>
    <property type="match status" value="1"/>
</dbReference>
<dbReference type="SUPFAM" id="SSF55874">
    <property type="entry name" value="ATPase domain of HSP90 chaperone/DNA topoisomerase II/histidine kinase"/>
    <property type="match status" value="1"/>
</dbReference>
<evidence type="ECO:0000256" key="7">
    <source>
        <dbReference type="ARBA" id="ARBA00022777"/>
    </source>
</evidence>
<evidence type="ECO:0000256" key="5">
    <source>
        <dbReference type="ARBA" id="ARBA00022679"/>
    </source>
</evidence>
<dbReference type="InterPro" id="IPR036890">
    <property type="entry name" value="HATPase_C_sf"/>
</dbReference>
<keyword evidence="9" id="KW-0902">Two-component regulatory system</keyword>
<comment type="caution">
    <text evidence="14">The sequence shown here is derived from an EMBL/GenBank/DDBJ whole genome shotgun (WGS) entry which is preliminary data.</text>
</comment>
<dbReference type="Gene3D" id="6.10.340.10">
    <property type="match status" value="1"/>
</dbReference>
<comment type="subcellular location">
    <subcellularLocation>
        <location evidence="2">Membrane</location>
        <topology evidence="2">Multi-pass membrane protein</topology>
    </subcellularLocation>
</comment>
<evidence type="ECO:0000256" key="1">
    <source>
        <dbReference type="ARBA" id="ARBA00000085"/>
    </source>
</evidence>
<dbReference type="GO" id="GO:0005886">
    <property type="term" value="C:plasma membrane"/>
    <property type="evidence" value="ECO:0007669"/>
    <property type="project" value="TreeGrafter"/>
</dbReference>
<keyword evidence="15" id="KW-1185">Reference proteome</keyword>
<dbReference type="PANTHER" id="PTHR45528:SF8">
    <property type="entry name" value="HISTIDINE KINASE"/>
    <property type="match status" value="1"/>
</dbReference>
<keyword evidence="5" id="KW-0808">Transferase</keyword>
<reference evidence="14 15" key="1">
    <citation type="submission" date="2019-03" db="EMBL/GenBank/DDBJ databases">
        <title>Genomic Encyclopedia of Type Strains, Phase IV (KMG-IV): sequencing the most valuable type-strain genomes for metagenomic binning, comparative biology and taxonomic classification.</title>
        <authorList>
            <person name="Goeker M."/>
        </authorList>
    </citation>
    <scope>NUCLEOTIDE SEQUENCE [LARGE SCALE GENOMIC DNA]</scope>
    <source>
        <strain evidence="14 15">DSM 24455</strain>
    </source>
</reference>
<keyword evidence="6 11" id="KW-0812">Transmembrane</keyword>
<dbReference type="InterPro" id="IPR003594">
    <property type="entry name" value="HATPase_dom"/>
</dbReference>
<dbReference type="Pfam" id="PF00512">
    <property type="entry name" value="HisKA"/>
    <property type="match status" value="1"/>
</dbReference>
<dbReference type="Gene3D" id="1.10.287.130">
    <property type="match status" value="1"/>
</dbReference>
<accession>A0A4R7KWN3</accession>
<dbReference type="PROSITE" id="PS50885">
    <property type="entry name" value="HAMP"/>
    <property type="match status" value="1"/>
</dbReference>
<dbReference type="SMART" id="SM00387">
    <property type="entry name" value="HATPase_c"/>
    <property type="match status" value="1"/>
</dbReference>
<dbReference type="EMBL" id="SOAZ01000002">
    <property type="protein sequence ID" value="TDT63306.1"/>
    <property type="molecule type" value="Genomic_DNA"/>
</dbReference>
<evidence type="ECO:0000259" key="13">
    <source>
        <dbReference type="PROSITE" id="PS50885"/>
    </source>
</evidence>
<dbReference type="InterPro" id="IPR004358">
    <property type="entry name" value="Sig_transdc_His_kin-like_C"/>
</dbReference>
<gene>
    <name evidence="14" type="ORF">EDD71_10266</name>
</gene>
<evidence type="ECO:0000256" key="6">
    <source>
        <dbReference type="ARBA" id="ARBA00022692"/>
    </source>
</evidence>
<dbReference type="CDD" id="cd06225">
    <property type="entry name" value="HAMP"/>
    <property type="match status" value="1"/>
</dbReference>
<dbReference type="SUPFAM" id="SSF47384">
    <property type="entry name" value="Homodimeric domain of signal transducing histidine kinase"/>
    <property type="match status" value="1"/>
</dbReference>
<sequence>MLERKPLKSQFVITFILIIISSIIATIATYYAGYIIYTKIEYKKIYPANYYEKKIPDIEGYIRKEGVILLNGSEKQLIEKVIPSEGILYQVMDENGNMIYGTDYKKLLNSKEDLYNKLNTTIGTDGRYVRIIPVFDSQGKISGAVSLSYTLTPHYPSTSDKILLAPLFVVVVFSPFIYIVIFTLLFSKKFAANIGKPVNMLIDASRKVKEKDLDFNIDYFADNELGRLCKAFNEMKNELKESLISQWKAEQERHEMVQALAHDLKTPLSVIQGYAESLLEGNYVDTQKVKKYLQVIKDNANKGSELIKKMLYAAELETSGAELNITPVDIYSFLMYKKESYEMMAKNKKIGFKVDVTYENQAKMTCPVDIVKLERILDNIVSNCICYTPENGTITINANITCYNICFKVCDTGKGFSSKDLSNLFNKFYRGDESRSSKDGHAGLGLYIAKRLVEMHGGSIVAFNAKDGGACIKFDLHFLKNNNNKK</sequence>
<dbReference type="InterPro" id="IPR003661">
    <property type="entry name" value="HisK_dim/P_dom"/>
</dbReference>
<evidence type="ECO:0000313" key="14">
    <source>
        <dbReference type="EMBL" id="TDT63306.1"/>
    </source>
</evidence>
<comment type="catalytic activity">
    <reaction evidence="1">
        <text>ATP + protein L-histidine = ADP + protein N-phospho-L-histidine.</text>
        <dbReference type="EC" id="2.7.13.3"/>
    </reaction>
</comment>
<dbReference type="PRINTS" id="PR00344">
    <property type="entry name" value="BCTRLSENSOR"/>
</dbReference>
<dbReference type="InterPro" id="IPR036097">
    <property type="entry name" value="HisK_dim/P_sf"/>
</dbReference>
<dbReference type="Proteomes" id="UP000295325">
    <property type="component" value="Unassembled WGS sequence"/>
</dbReference>
<dbReference type="PROSITE" id="PS50109">
    <property type="entry name" value="HIS_KIN"/>
    <property type="match status" value="1"/>
</dbReference>
<feature type="transmembrane region" description="Helical" evidence="11">
    <location>
        <begin position="12"/>
        <end position="37"/>
    </location>
</feature>
<name>A0A4R7KWN3_9CLOT</name>
<dbReference type="Gene3D" id="3.30.565.10">
    <property type="entry name" value="Histidine kinase-like ATPase, C-terminal domain"/>
    <property type="match status" value="1"/>
</dbReference>
<keyword evidence="8 11" id="KW-1133">Transmembrane helix</keyword>
<dbReference type="InterPro" id="IPR003660">
    <property type="entry name" value="HAMP_dom"/>
</dbReference>
<dbReference type="SMART" id="SM00388">
    <property type="entry name" value="HisKA"/>
    <property type="match status" value="1"/>
</dbReference>
<evidence type="ECO:0000256" key="9">
    <source>
        <dbReference type="ARBA" id="ARBA00023012"/>
    </source>
</evidence>
<organism evidence="14 15">
    <name type="scientific">Fonticella tunisiensis</name>
    <dbReference type="NCBI Taxonomy" id="1096341"/>
    <lineage>
        <taxon>Bacteria</taxon>
        <taxon>Bacillati</taxon>
        <taxon>Bacillota</taxon>
        <taxon>Clostridia</taxon>
        <taxon>Eubacteriales</taxon>
        <taxon>Clostridiaceae</taxon>
        <taxon>Fonticella</taxon>
    </lineage>
</organism>
<keyword evidence="10 11" id="KW-0472">Membrane</keyword>
<dbReference type="CDD" id="cd00082">
    <property type="entry name" value="HisKA"/>
    <property type="match status" value="1"/>
</dbReference>
<dbReference type="OrthoDB" id="84942at2"/>
<keyword evidence="4" id="KW-0597">Phosphoprotein</keyword>
<feature type="domain" description="Histidine kinase" evidence="12">
    <location>
        <begin position="259"/>
        <end position="480"/>
    </location>
</feature>
<evidence type="ECO:0000256" key="2">
    <source>
        <dbReference type="ARBA" id="ARBA00004141"/>
    </source>
</evidence>
<dbReference type="Pfam" id="PF00672">
    <property type="entry name" value="HAMP"/>
    <property type="match status" value="1"/>
</dbReference>
<evidence type="ECO:0000256" key="10">
    <source>
        <dbReference type="ARBA" id="ARBA00023136"/>
    </source>
</evidence>
<dbReference type="InterPro" id="IPR005467">
    <property type="entry name" value="His_kinase_dom"/>
</dbReference>
<dbReference type="PANTHER" id="PTHR45528">
    <property type="entry name" value="SENSOR HISTIDINE KINASE CPXA"/>
    <property type="match status" value="1"/>
</dbReference>
<dbReference type="SUPFAM" id="SSF158472">
    <property type="entry name" value="HAMP domain-like"/>
    <property type="match status" value="1"/>
</dbReference>
<evidence type="ECO:0000256" key="3">
    <source>
        <dbReference type="ARBA" id="ARBA00012438"/>
    </source>
</evidence>
<evidence type="ECO:0000259" key="12">
    <source>
        <dbReference type="PROSITE" id="PS50109"/>
    </source>
</evidence>
<dbReference type="FunFam" id="3.30.565.10:FF:000006">
    <property type="entry name" value="Sensor histidine kinase WalK"/>
    <property type="match status" value="1"/>
</dbReference>
<dbReference type="RefSeq" id="WP_133626969.1">
    <property type="nucleotide sequence ID" value="NZ_SOAZ01000002.1"/>
</dbReference>
<dbReference type="InterPro" id="IPR050398">
    <property type="entry name" value="HssS/ArlS-like"/>
</dbReference>
<feature type="transmembrane region" description="Helical" evidence="11">
    <location>
        <begin position="162"/>
        <end position="186"/>
    </location>
</feature>
<feature type="domain" description="HAMP" evidence="13">
    <location>
        <begin position="192"/>
        <end position="244"/>
    </location>
</feature>
<evidence type="ECO:0000256" key="11">
    <source>
        <dbReference type="SAM" id="Phobius"/>
    </source>
</evidence>
<evidence type="ECO:0000256" key="8">
    <source>
        <dbReference type="ARBA" id="ARBA00022989"/>
    </source>
</evidence>
<dbReference type="SMART" id="SM00304">
    <property type="entry name" value="HAMP"/>
    <property type="match status" value="1"/>
</dbReference>
<dbReference type="Pfam" id="PF02518">
    <property type="entry name" value="HATPase_c"/>
    <property type="match status" value="1"/>
</dbReference>
<dbReference type="AlphaFoldDB" id="A0A4R7KWN3"/>
<protein>
    <recommendedName>
        <fullName evidence="3">histidine kinase</fullName>
        <ecNumber evidence="3">2.7.13.3</ecNumber>
    </recommendedName>
</protein>
<evidence type="ECO:0000313" key="15">
    <source>
        <dbReference type="Proteomes" id="UP000295325"/>
    </source>
</evidence>
<keyword evidence="7 14" id="KW-0418">Kinase</keyword>
<proteinExistence type="predicted"/>
<evidence type="ECO:0000256" key="4">
    <source>
        <dbReference type="ARBA" id="ARBA00022553"/>
    </source>
</evidence>
<dbReference type="EC" id="2.7.13.3" evidence="3"/>